<feature type="domain" description="Mos1 transposase HTH" evidence="1">
    <location>
        <begin position="8"/>
        <end position="57"/>
    </location>
</feature>
<keyword evidence="3" id="KW-1185">Reference proteome</keyword>
<reference evidence="2 3" key="1">
    <citation type="journal article" date="2020" name="Nature">
        <title>Six reference-quality genomes reveal evolution of bat adaptations.</title>
        <authorList>
            <person name="Jebb D."/>
            <person name="Huang Z."/>
            <person name="Pippel M."/>
            <person name="Hughes G.M."/>
            <person name="Lavrichenko K."/>
            <person name="Devanna P."/>
            <person name="Winkler S."/>
            <person name="Jermiin L.S."/>
            <person name="Skirmuntt E.C."/>
            <person name="Katzourakis A."/>
            <person name="Burkitt-Gray L."/>
            <person name="Ray D.A."/>
            <person name="Sullivan K.A.M."/>
            <person name="Roscito J.G."/>
            <person name="Kirilenko B.M."/>
            <person name="Davalos L.M."/>
            <person name="Corthals A.P."/>
            <person name="Power M.L."/>
            <person name="Jones G."/>
            <person name="Ransome R.D."/>
            <person name="Dechmann D.K.N."/>
            <person name="Locatelli A.G."/>
            <person name="Puechmaille S.J."/>
            <person name="Fedrigo O."/>
            <person name="Jarvis E.D."/>
            <person name="Hiller M."/>
            <person name="Vernes S.C."/>
            <person name="Myers E.W."/>
            <person name="Teeling E.C."/>
        </authorList>
    </citation>
    <scope>NUCLEOTIDE SEQUENCE [LARGE SCALE GENOMIC DNA]</scope>
    <source>
        <strain evidence="2">MMyoMyo1</strain>
        <tissue evidence="2">Flight muscle</tissue>
    </source>
</reference>
<dbReference type="AlphaFoldDB" id="A0A7J7YE55"/>
<dbReference type="PANTHER" id="PTHR46060">
    <property type="entry name" value="MARINER MOS1 TRANSPOSASE-LIKE PROTEIN"/>
    <property type="match status" value="1"/>
</dbReference>
<name>A0A7J7YE55_MYOMY</name>
<gene>
    <name evidence="2" type="ORF">mMyoMyo1_011036</name>
</gene>
<dbReference type="GO" id="GO:0015074">
    <property type="term" value="P:DNA integration"/>
    <property type="evidence" value="ECO:0007669"/>
    <property type="project" value="TreeGrafter"/>
</dbReference>
<dbReference type="InterPro" id="IPR041426">
    <property type="entry name" value="Mos1_HTH"/>
</dbReference>
<dbReference type="Gene3D" id="1.10.10.1450">
    <property type="match status" value="1"/>
</dbReference>
<protein>
    <recommendedName>
        <fullName evidence="1">Mos1 transposase HTH domain-containing protein</fullName>
    </recommendedName>
</protein>
<evidence type="ECO:0000259" key="1">
    <source>
        <dbReference type="Pfam" id="PF17906"/>
    </source>
</evidence>
<dbReference type="CDD" id="cd00090">
    <property type="entry name" value="HTH_ARSR"/>
    <property type="match status" value="1"/>
</dbReference>
<dbReference type="GO" id="GO:0035861">
    <property type="term" value="C:site of double-strand break"/>
    <property type="evidence" value="ECO:0007669"/>
    <property type="project" value="TreeGrafter"/>
</dbReference>
<dbReference type="GO" id="GO:0031297">
    <property type="term" value="P:replication fork processing"/>
    <property type="evidence" value="ECO:0007669"/>
    <property type="project" value="TreeGrafter"/>
</dbReference>
<dbReference type="GO" id="GO:0005634">
    <property type="term" value="C:nucleus"/>
    <property type="evidence" value="ECO:0007669"/>
    <property type="project" value="TreeGrafter"/>
</dbReference>
<dbReference type="PANTHER" id="PTHR46060:SF2">
    <property type="entry name" value="HISTONE-LYSINE N-METHYLTRANSFERASE SETMAR"/>
    <property type="match status" value="1"/>
</dbReference>
<dbReference type="InterPro" id="IPR036388">
    <property type="entry name" value="WH-like_DNA-bd_sf"/>
</dbReference>
<dbReference type="GO" id="GO:0000014">
    <property type="term" value="F:single-stranded DNA endodeoxyribonuclease activity"/>
    <property type="evidence" value="ECO:0007669"/>
    <property type="project" value="TreeGrafter"/>
</dbReference>
<dbReference type="InterPro" id="IPR011991">
    <property type="entry name" value="ArsR-like_HTH"/>
</dbReference>
<dbReference type="GO" id="GO:0044547">
    <property type="term" value="F:DNA topoisomerase binding"/>
    <property type="evidence" value="ECO:0007669"/>
    <property type="project" value="TreeGrafter"/>
</dbReference>
<accession>A0A7J7YE55</accession>
<sequence length="131" mass="15458">MLNFMPKKEYLREVLIHYFILKKSAAESYRILQEACGKHAPSQDTCERWFKCFKSEDFDVKDKERTGQPKKFEDQQLQALLDEDACQTQKQLAERLNLAQQTISDHLQATGKILKEGKWVPHKVNERQMEN</sequence>
<dbReference type="Gene3D" id="1.10.10.10">
    <property type="entry name" value="Winged helix-like DNA-binding domain superfamily/Winged helix DNA-binding domain"/>
    <property type="match status" value="1"/>
</dbReference>
<dbReference type="InterPro" id="IPR052709">
    <property type="entry name" value="Transposase-MT_Hybrid"/>
</dbReference>
<organism evidence="2 3">
    <name type="scientific">Myotis myotis</name>
    <name type="common">Greater mouse-eared bat</name>
    <name type="synonym">Vespertilio myotis</name>
    <dbReference type="NCBI Taxonomy" id="51298"/>
    <lineage>
        <taxon>Eukaryota</taxon>
        <taxon>Metazoa</taxon>
        <taxon>Chordata</taxon>
        <taxon>Craniata</taxon>
        <taxon>Vertebrata</taxon>
        <taxon>Euteleostomi</taxon>
        <taxon>Mammalia</taxon>
        <taxon>Eutheria</taxon>
        <taxon>Laurasiatheria</taxon>
        <taxon>Chiroptera</taxon>
        <taxon>Yangochiroptera</taxon>
        <taxon>Vespertilionidae</taxon>
        <taxon>Myotis</taxon>
    </lineage>
</organism>
<dbReference type="GO" id="GO:0003690">
    <property type="term" value="F:double-stranded DNA binding"/>
    <property type="evidence" value="ECO:0007669"/>
    <property type="project" value="TreeGrafter"/>
</dbReference>
<dbReference type="GO" id="GO:0000729">
    <property type="term" value="P:DNA double-strand break processing"/>
    <property type="evidence" value="ECO:0007669"/>
    <property type="project" value="TreeGrafter"/>
</dbReference>
<proteinExistence type="predicted"/>
<dbReference type="Pfam" id="PF17906">
    <property type="entry name" value="HTH_48"/>
    <property type="match status" value="1"/>
</dbReference>
<dbReference type="GO" id="GO:0046975">
    <property type="term" value="F:histone H3K36 methyltransferase activity"/>
    <property type="evidence" value="ECO:0007669"/>
    <property type="project" value="TreeGrafter"/>
</dbReference>
<dbReference type="GO" id="GO:0044774">
    <property type="term" value="P:mitotic DNA integrity checkpoint signaling"/>
    <property type="evidence" value="ECO:0007669"/>
    <property type="project" value="TreeGrafter"/>
</dbReference>
<dbReference type="GO" id="GO:0003697">
    <property type="term" value="F:single-stranded DNA binding"/>
    <property type="evidence" value="ECO:0007669"/>
    <property type="project" value="TreeGrafter"/>
</dbReference>
<comment type="caution">
    <text evidence="2">The sequence shown here is derived from an EMBL/GenBank/DDBJ whole genome shotgun (WGS) entry which is preliminary data.</text>
</comment>
<dbReference type="Proteomes" id="UP000527355">
    <property type="component" value="Unassembled WGS sequence"/>
</dbReference>
<dbReference type="EMBL" id="JABWUV010000004">
    <property type="protein sequence ID" value="KAF6360078.1"/>
    <property type="molecule type" value="Genomic_DNA"/>
</dbReference>
<evidence type="ECO:0000313" key="3">
    <source>
        <dbReference type="Proteomes" id="UP000527355"/>
    </source>
</evidence>
<evidence type="ECO:0000313" key="2">
    <source>
        <dbReference type="EMBL" id="KAF6360078.1"/>
    </source>
</evidence>
<dbReference type="GO" id="GO:0042800">
    <property type="term" value="F:histone H3K4 methyltransferase activity"/>
    <property type="evidence" value="ECO:0007669"/>
    <property type="project" value="TreeGrafter"/>
</dbReference>
<dbReference type="Pfam" id="PF13412">
    <property type="entry name" value="HTH_24"/>
    <property type="match status" value="1"/>
</dbReference>
<dbReference type="GO" id="GO:0000793">
    <property type="term" value="C:condensed chromosome"/>
    <property type="evidence" value="ECO:0007669"/>
    <property type="project" value="TreeGrafter"/>
</dbReference>
<dbReference type="GO" id="GO:0006303">
    <property type="term" value="P:double-strand break repair via nonhomologous end joining"/>
    <property type="evidence" value="ECO:0007669"/>
    <property type="project" value="TreeGrafter"/>
</dbReference>